<evidence type="ECO:0000256" key="8">
    <source>
        <dbReference type="RuleBase" id="RU003369"/>
    </source>
</evidence>
<dbReference type="Gene3D" id="3.90.110.10">
    <property type="entry name" value="Lactate dehydrogenase/glycoside hydrolase, family 4, C-terminal"/>
    <property type="match status" value="1"/>
</dbReference>
<keyword evidence="4 7" id="KW-0520">NAD</keyword>
<dbReference type="Gene3D" id="3.40.50.720">
    <property type="entry name" value="NAD(P)-binding Rossmann-like Domain"/>
    <property type="match status" value="1"/>
</dbReference>
<dbReference type="FunFam" id="3.40.50.720:FF:000010">
    <property type="entry name" value="Malate dehydrogenase"/>
    <property type="match status" value="1"/>
</dbReference>
<feature type="active site" description="Proton acceptor" evidence="5">
    <location>
        <position position="133"/>
    </location>
</feature>
<evidence type="ECO:0000256" key="1">
    <source>
        <dbReference type="ARBA" id="ARBA00009613"/>
    </source>
</evidence>
<dbReference type="InterPro" id="IPR001236">
    <property type="entry name" value="Lactate/malate_DH_N"/>
</dbReference>
<dbReference type="InterPro" id="IPR022383">
    <property type="entry name" value="Lactate/malate_DH_C"/>
</dbReference>
<feature type="binding site" evidence="6">
    <location>
        <position position="38"/>
    </location>
    <ligand>
        <name>substrate</name>
    </ligand>
</feature>
<dbReference type="InterPro" id="IPR010945">
    <property type="entry name" value="Malate_DH_type2"/>
</dbReference>
<evidence type="ECO:0000313" key="12">
    <source>
        <dbReference type="EMBL" id="CAE0535829.1"/>
    </source>
</evidence>
<proteinExistence type="inferred from homology"/>
<feature type="binding site" evidence="7">
    <location>
        <begin position="75"/>
        <end position="77"/>
    </location>
    <ligand>
        <name>NAD(+)</name>
        <dbReference type="ChEBI" id="CHEBI:57540"/>
    </ligand>
</feature>
<feature type="domain" description="Lactate/malate dehydrogenase N-terminal" evidence="10">
    <location>
        <begin position="1"/>
        <end position="98"/>
    </location>
</feature>
<dbReference type="Pfam" id="PF00056">
    <property type="entry name" value="Ldh_1_N"/>
    <property type="match status" value="1"/>
</dbReference>
<dbReference type="SUPFAM" id="SSF51735">
    <property type="entry name" value="NAD(P)-binding Rossmann-fold domains"/>
    <property type="match status" value="1"/>
</dbReference>
<keyword evidence="3 8" id="KW-0560">Oxidoreductase</keyword>
<evidence type="ECO:0000256" key="2">
    <source>
        <dbReference type="ARBA" id="ARBA00012995"/>
    </source>
</evidence>
<dbReference type="GO" id="GO:0006108">
    <property type="term" value="P:malate metabolic process"/>
    <property type="evidence" value="ECO:0007669"/>
    <property type="project" value="InterPro"/>
</dbReference>
<evidence type="ECO:0000256" key="7">
    <source>
        <dbReference type="PIRSR" id="PIRSR000102-3"/>
    </source>
</evidence>
<evidence type="ECO:0000256" key="4">
    <source>
        <dbReference type="ARBA" id="ARBA00023027"/>
    </source>
</evidence>
<dbReference type="EC" id="1.1.1.37" evidence="2 9"/>
<feature type="domain" description="Lactate/malate dehydrogenase C-terminal" evidence="11">
    <location>
        <begin position="102"/>
        <end position="268"/>
    </location>
</feature>
<sequence length="272" mass="29488">MELMDGAYPLVHQIIPSTDPMVGFKDCDAAILVGARPRGPGMERKDLLSANAKIFQAQGAALDKVAKKSVKVLVVGNPANTNALIASHYAPSIPKANFNALTRLDQSRAISQIAERTGAAVEDINNIIIWGNHSATQYPDVNHATVKGEALRAVVKDDKWLNGAFLTKVQKRGAEIISVMKKSSAASAANAACDHMHDWYNGSVSGRWVSMAVTSDGNKYGVPEGIMYSFPCEVQDGQWKIVNGLSIDQFSRDKMDKTAKELLEERKMALGF</sequence>
<feature type="binding site" evidence="6">
    <location>
        <position position="108"/>
    </location>
    <ligand>
        <name>substrate</name>
    </ligand>
</feature>
<evidence type="ECO:0000259" key="10">
    <source>
        <dbReference type="Pfam" id="PF00056"/>
    </source>
</evidence>
<dbReference type="InterPro" id="IPR015955">
    <property type="entry name" value="Lactate_DH/Glyco_Ohase_4_C"/>
</dbReference>
<accession>A0A7S3RUX7</accession>
<feature type="binding site" evidence="7">
    <location>
        <position position="51"/>
    </location>
    <ligand>
        <name>NAD(+)</name>
        <dbReference type="ChEBI" id="CHEBI:57540"/>
    </ligand>
</feature>
<organism evidence="12">
    <name type="scientific">Strombidinopsis acuminata</name>
    <dbReference type="NCBI Taxonomy" id="141414"/>
    <lineage>
        <taxon>Eukaryota</taxon>
        <taxon>Sar</taxon>
        <taxon>Alveolata</taxon>
        <taxon>Ciliophora</taxon>
        <taxon>Intramacronucleata</taxon>
        <taxon>Spirotrichea</taxon>
        <taxon>Choreotrichia</taxon>
        <taxon>Choreotrichida</taxon>
        <taxon>Strombidinopsidae</taxon>
        <taxon>Strombidinopsis</taxon>
    </lineage>
</organism>
<gene>
    <name evidence="12" type="ORF">SACU0126_LOCUS7554</name>
</gene>
<feature type="binding site" evidence="6">
    <location>
        <position position="44"/>
    </location>
    <ligand>
        <name>substrate</name>
    </ligand>
</feature>
<dbReference type="PIRSF" id="PIRSF000102">
    <property type="entry name" value="Lac_mal_DH"/>
    <property type="match status" value="1"/>
</dbReference>
<evidence type="ECO:0000256" key="3">
    <source>
        <dbReference type="ARBA" id="ARBA00023002"/>
    </source>
</evidence>
<dbReference type="NCBIfam" id="NF003916">
    <property type="entry name" value="PRK05442.1"/>
    <property type="match status" value="1"/>
</dbReference>
<feature type="binding site" evidence="6">
    <location>
        <position position="77"/>
    </location>
    <ligand>
        <name>substrate</name>
    </ligand>
</feature>
<evidence type="ECO:0000259" key="11">
    <source>
        <dbReference type="Pfam" id="PF02866"/>
    </source>
</evidence>
<keyword evidence="9" id="KW-0816">Tricarboxylic acid cycle</keyword>
<dbReference type="AlphaFoldDB" id="A0A7S3RUX7"/>
<name>A0A7S3RUX7_9SPIT</name>
<dbReference type="GO" id="GO:0006099">
    <property type="term" value="P:tricarboxylic acid cycle"/>
    <property type="evidence" value="ECO:0007669"/>
    <property type="project" value="UniProtKB-KW"/>
</dbReference>
<evidence type="ECO:0000256" key="9">
    <source>
        <dbReference type="RuleBase" id="RU003405"/>
    </source>
</evidence>
<dbReference type="InterPro" id="IPR036291">
    <property type="entry name" value="NAD(P)-bd_dom_sf"/>
</dbReference>
<dbReference type="FunFam" id="3.90.110.10:FF:000002">
    <property type="entry name" value="Malate dehydrogenase"/>
    <property type="match status" value="1"/>
</dbReference>
<dbReference type="EMBL" id="HBIQ01022618">
    <property type="protein sequence ID" value="CAE0535829.1"/>
    <property type="molecule type" value="Transcribed_RNA"/>
</dbReference>
<comment type="similarity">
    <text evidence="1">Belongs to the LDH/MDH superfamily. MDH type 2 family.</text>
</comment>
<comment type="catalytic activity">
    <reaction evidence="9">
        <text>(S)-malate + NAD(+) = oxaloacetate + NADH + H(+)</text>
        <dbReference type="Rhea" id="RHEA:21432"/>
        <dbReference type="ChEBI" id="CHEBI:15378"/>
        <dbReference type="ChEBI" id="CHEBI:15589"/>
        <dbReference type="ChEBI" id="CHEBI:16452"/>
        <dbReference type="ChEBI" id="CHEBI:57540"/>
        <dbReference type="ChEBI" id="CHEBI:57945"/>
        <dbReference type="EC" id="1.1.1.37"/>
    </reaction>
</comment>
<dbReference type="PROSITE" id="PS00068">
    <property type="entry name" value="MDH"/>
    <property type="match status" value="1"/>
</dbReference>
<evidence type="ECO:0000256" key="5">
    <source>
        <dbReference type="PIRSR" id="PIRSR000102-1"/>
    </source>
</evidence>
<reference evidence="12" key="1">
    <citation type="submission" date="2021-01" db="EMBL/GenBank/DDBJ databases">
        <authorList>
            <person name="Corre E."/>
            <person name="Pelletier E."/>
            <person name="Niang G."/>
            <person name="Scheremetjew M."/>
            <person name="Finn R."/>
            <person name="Kale V."/>
            <person name="Holt S."/>
            <person name="Cochrane G."/>
            <person name="Meng A."/>
            <person name="Brown T."/>
            <person name="Cohen L."/>
        </authorList>
    </citation>
    <scope>NUCLEOTIDE SEQUENCE</scope>
    <source>
        <strain evidence="12">SPMC142</strain>
    </source>
</reference>
<evidence type="ECO:0000256" key="6">
    <source>
        <dbReference type="PIRSR" id="PIRSR000102-2"/>
    </source>
</evidence>
<dbReference type="Pfam" id="PF02866">
    <property type="entry name" value="Ldh_1_C"/>
    <property type="match status" value="1"/>
</dbReference>
<protein>
    <recommendedName>
        <fullName evidence="2 9">Malate dehydrogenase</fullName>
        <ecNumber evidence="2 9">1.1.1.37</ecNumber>
    </recommendedName>
</protein>
<dbReference type="InterPro" id="IPR001252">
    <property type="entry name" value="Malate_DH_AS"/>
</dbReference>
<dbReference type="InterPro" id="IPR001557">
    <property type="entry name" value="L-lactate/malate_DH"/>
</dbReference>
<dbReference type="PANTHER" id="PTHR23382">
    <property type="entry name" value="MALATE DEHYDROGENASE"/>
    <property type="match status" value="1"/>
</dbReference>
<dbReference type="SUPFAM" id="SSF56327">
    <property type="entry name" value="LDH C-terminal domain-like"/>
    <property type="match status" value="1"/>
</dbReference>
<dbReference type="GO" id="GO:0030060">
    <property type="term" value="F:L-malate dehydrogenase (NAD+) activity"/>
    <property type="evidence" value="ECO:0007669"/>
    <property type="project" value="UniProtKB-EC"/>
</dbReference>
<dbReference type="NCBIfam" id="TIGR01759">
    <property type="entry name" value="MalateDH-SF1"/>
    <property type="match status" value="1"/>
</dbReference>